<dbReference type="Gene3D" id="3.40.50.1820">
    <property type="entry name" value="alpha/beta hydrolase"/>
    <property type="match status" value="1"/>
</dbReference>
<dbReference type="STRING" id="758803.SAMN05421803_101736"/>
<dbReference type="Proteomes" id="UP000184452">
    <property type="component" value="Unassembled WGS sequence"/>
</dbReference>
<dbReference type="InterPro" id="IPR029058">
    <property type="entry name" value="AB_hydrolase_fold"/>
</dbReference>
<feature type="domain" description="AB hydrolase-1" evidence="2">
    <location>
        <begin position="26"/>
        <end position="98"/>
    </location>
</feature>
<gene>
    <name evidence="3" type="ORF">SAMN05421803_101736</name>
</gene>
<feature type="compositionally biased region" description="Low complexity" evidence="1">
    <location>
        <begin position="106"/>
        <end position="115"/>
    </location>
</feature>
<sequence>MTDVIATAADGAEVRGFDEGSGPPVLVLHPGMDDGTSWERVSARLATRFHVVRLHRRTYRPDLAADPRDSLARKAGDVAAAARSLGGRVLLVGHSSGAGRWKKPGRSAPRAPRGGWPRRSRGSPPPSTPCTDRGRPGSTRP</sequence>
<dbReference type="SUPFAM" id="SSF53474">
    <property type="entry name" value="alpha/beta-Hydrolases"/>
    <property type="match status" value="1"/>
</dbReference>
<evidence type="ECO:0000259" key="2">
    <source>
        <dbReference type="Pfam" id="PF12697"/>
    </source>
</evidence>
<accession>A0A1M6CKG2</accession>
<dbReference type="OrthoDB" id="63519at2"/>
<feature type="region of interest" description="Disordered" evidence="1">
    <location>
        <begin position="93"/>
        <end position="141"/>
    </location>
</feature>
<reference evidence="3 4" key="1">
    <citation type="submission" date="2016-11" db="EMBL/GenBank/DDBJ databases">
        <authorList>
            <person name="Jaros S."/>
            <person name="Januszkiewicz K."/>
            <person name="Wedrychowicz H."/>
        </authorList>
    </citation>
    <scope>NUCLEOTIDE SEQUENCE [LARGE SCALE GENOMIC DNA]</scope>
    <source>
        <strain evidence="3 4">CGMCC 4.5723</strain>
    </source>
</reference>
<organism evidence="3 4">
    <name type="scientific">Nocardiopsis flavescens</name>
    <dbReference type="NCBI Taxonomy" id="758803"/>
    <lineage>
        <taxon>Bacteria</taxon>
        <taxon>Bacillati</taxon>
        <taxon>Actinomycetota</taxon>
        <taxon>Actinomycetes</taxon>
        <taxon>Streptosporangiales</taxon>
        <taxon>Nocardiopsidaceae</taxon>
        <taxon>Nocardiopsis</taxon>
    </lineage>
</organism>
<dbReference type="Pfam" id="PF12697">
    <property type="entry name" value="Abhydrolase_6"/>
    <property type="match status" value="1"/>
</dbReference>
<dbReference type="RefSeq" id="WP_073374832.1">
    <property type="nucleotide sequence ID" value="NZ_FQZK01000001.1"/>
</dbReference>
<dbReference type="EMBL" id="FQZK01000001">
    <property type="protein sequence ID" value="SHI61487.1"/>
    <property type="molecule type" value="Genomic_DNA"/>
</dbReference>
<keyword evidence="4" id="KW-1185">Reference proteome</keyword>
<evidence type="ECO:0000313" key="3">
    <source>
        <dbReference type="EMBL" id="SHI61487.1"/>
    </source>
</evidence>
<proteinExistence type="predicted"/>
<dbReference type="InterPro" id="IPR000073">
    <property type="entry name" value="AB_hydrolase_1"/>
</dbReference>
<name>A0A1M6CKG2_9ACTN</name>
<protein>
    <recommendedName>
        <fullName evidence="2">AB hydrolase-1 domain-containing protein</fullName>
    </recommendedName>
</protein>
<dbReference type="AlphaFoldDB" id="A0A1M6CKG2"/>
<evidence type="ECO:0000313" key="4">
    <source>
        <dbReference type="Proteomes" id="UP000184452"/>
    </source>
</evidence>
<evidence type="ECO:0000256" key="1">
    <source>
        <dbReference type="SAM" id="MobiDB-lite"/>
    </source>
</evidence>
<dbReference type="GO" id="GO:0003824">
    <property type="term" value="F:catalytic activity"/>
    <property type="evidence" value="ECO:0007669"/>
    <property type="project" value="UniProtKB-ARBA"/>
</dbReference>